<evidence type="ECO:0000259" key="10">
    <source>
        <dbReference type="Pfam" id="PF16582"/>
    </source>
</evidence>
<dbReference type="CDD" id="cd07037">
    <property type="entry name" value="TPP_PYR_MenD"/>
    <property type="match status" value="1"/>
</dbReference>
<dbReference type="Pfam" id="PF02775">
    <property type="entry name" value="TPP_enzyme_C"/>
    <property type="match status" value="1"/>
</dbReference>
<dbReference type="GO" id="GO:0030145">
    <property type="term" value="F:manganese ion binding"/>
    <property type="evidence" value="ECO:0007669"/>
    <property type="project" value="UniProtKB-UniRule"/>
</dbReference>
<dbReference type="HAMAP" id="MF_01659">
    <property type="entry name" value="MenD"/>
    <property type="match status" value="1"/>
</dbReference>
<dbReference type="NCBIfam" id="TIGR00173">
    <property type="entry name" value="menD"/>
    <property type="match status" value="1"/>
</dbReference>
<dbReference type="InterPro" id="IPR029061">
    <property type="entry name" value="THDP-binding"/>
</dbReference>
<evidence type="ECO:0000259" key="9">
    <source>
        <dbReference type="Pfam" id="PF02776"/>
    </source>
</evidence>
<feature type="domain" description="Thiamine pyrophosphate enzyme TPP-binding" evidence="8">
    <location>
        <begin position="421"/>
        <end position="528"/>
    </location>
</feature>
<comment type="subunit">
    <text evidence="7">Homodimer.</text>
</comment>
<feature type="domain" description="Thiamine pyrophosphate enzyme N-terminal TPP-binding" evidence="9">
    <location>
        <begin position="12"/>
        <end position="126"/>
    </location>
</feature>
<keyword evidence="12" id="KW-1185">Reference proteome</keyword>
<comment type="function">
    <text evidence="7">Catalyzes the thiamine diphosphate-dependent decarboxylation of 2-oxoglutarate and the subsequent addition of the resulting succinic semialdehyde-thiamine pyrophosphate anion to isochorismate to yield 2-succinyl-5-enolpyruvyl-6-hydroxy-3-cyclohexene-1-carboxylate (SEPHCHC).</text>
</comment>
<keyword evidence="5 7" id="KW-0786">Thiamine pyrophosphate</keyword>
<comment type="cofactor">
    <cofactor evidence="7">
        <name>Mg(2+)</name>
        <dbReference type="ChEBI" id="CHEBI:18420"/>
    </cofactor>
    <cofactor evidence="7">
        <name>Mn(2+)</name>
        <dbReference type="ChEBI" id="CHEBI:29035"/>
    </cofactor>
</comment>
<dbReference type="Pfam" id="PF02776">
    <property type="entry name" value="TPP_enzyme_N"/>
    <property type="match status" value="1"/>
</dbReference>
<dbReference type="Gene3D" id="3.40.50.970">
    <property type="match status" value="2"/>
</dbReference>
<dbReference type="OrthoDB" id="9791859at2"/>
<keyword evidence="6 7" id="KW-0464">Manganese</keyword>
<keyword evidence="3 7" id="KW-0479">Metal-binding</keyword>
<keyword evidence="1 7" id="KW-0474">Menaquinone biosynthesis</keyword>
<organism evidence="11 12">
    <name type="scientific">Loigolactobacillus rennini DSM 20253</name>
    <dbReference type="NCBI Taxonomy" id="1423796"/>
    <lineage>
        <taxon>Bacteria</taxon>
        <taxon>Bacillati</taxon>
        <taxon>Bacillota</taxon>
        <taxon>Bacilli</taxon>
        <taxon>Lactobacillales</taxon>
        <taxon>Lactobacillaceae</taxon>
        <taxon>Loigolactobacillus</taxon>
    </lineage>
</organism>
<dbReference type="Gene3D" id="3.40.50.1220">
    <property type="entry name" value="TPP-binding domain"/>
    <property type="match status" value="1"/>
</dbReference>
<dbReference type="InterPro" id="IPR012001">
    <property type="entry name" value="Thiamin_PyroP_enz_TPP-bd_dom"/>
</dbReference>
<evidence type="ECO:0000256" key="4">
    <source>
        <dbReference type="ARBA" id="ARBA00022842"/>
    </source>
</evidence>
<dbReference type="Pfam" id="PF16582">
    <property type="entry name" value="TPP_enzyme_M_2"/>
    <property type="match status" value="1"/>
</dbReference>
<gene>
    <name evidence="7" type="primary">menD</name>
    <name evidence="11" type="ORF">FC24_GL000481</name>
</gene>
<evidence type="ECO:0000313" key="12">
    <source>
        <dbReference type="Proteomes" id="UP000051638"/>
    </source>
</evidence>
<evidence type="ECO:0000256" key="6">
    <source>
        <dbReference type="ARBA" id="ARBA00023211"/>
    </source>
</evidence>
<evidence type="ECO:0000313" key="11">
    <source>
        <dbReference type="EMBL" id="KRM99284.1"/>
    </source>
</evidence>
<dbReference type="PATRIC" id="fig|1423796.3.peg.495"/>
<evidence type="ECO:0000259" key="8">
    <source>
        <dbReference type="Pfam" id="PF02775"/>
    </source>
</evidence>
<evidence type="ECO:0000256" key="1">
    <source>
        <dbReference type="ARBA" id="ARBA00022428"/>
    </source>
</evidence>
<dbReference type="GO" id="GO:0030976">
    <property type="term" value="F:thiamine pyrophosphate binding"/>
    <property type="evidence" value="ECO:0007669"/>
    <property type="project" value="UniProtKB-UniRule"/>
</dbReference>
<comment type="pathway">
    <text evidence="7">Quinol/quinone metabolism; 1,4-dihydroxy-2-naphthoate biosynthesis; 1,4-dihydroxy-2-naphthoate from chorismate: step 2/7.</text>
</comment>
<dbReference type="GO" id="GO:0000287">
    <property type="term" value="F:magnesium ion binding"/>
    <property type="evidence" value="ECO:0007669"/>
    <property type="project" value="UniProtKB-UniRule"/>
</dbReference>
<feature type="domain" description="Menaquinone biosynthesis protein MenD middle" evidence="10">
    <location>
        <begin position="212"/>
        <end position="392"/>
    </location>
</feature>
<dbReference type="InterPro" id="IPR029035">
    <property type="entry name" value="DHS-like_NAD/FAD-binding_dom"/>
</dbReference>
<keyword evidence="2 7" id="KW-0808">Transferase</keyword>
<reference evidence="11 12" key="1">
    <citation type="journal article" date="2015" name="Genome Announc.">
        <title>Expanding the biotechnology potential of lactobacilli through comparative genomics of 213 strains and associated genera.</title>
        <authorList>
            <person name="Sun Z."/>
            <person name="Harris H.M."/>
            <person name="McCann A."/>
            <person name="Guo C."/>
            <person name="Argimon S."/>
            <person name="Zhang W."/>
            <person name="Yang X."/>
            <person name="Jeffery I.B."/>
            <person name="Cooney J.C."/>
            <person name="Kagawa T.F."/>
            <person name="Liu W."/>
            <person name="Song Y."/>
            <person name="Salvetti E."/>
            <person name="Wrobel A."/>
            <person name="Rasinkangas P."/>
            <person name="Parkhill J."/>
            <person name="Rea M.C."/>
            <person name="O'Sullivan O."/>
            <person name="Ritari J."/>
            <person name="Douillard F.P."/>
            <person name="Paul Ross R."/>
            <person name="Yang R."/>
            <person name="Briner A.E."/>
            <person name="Felis G.E."/>
            <person name="de Vos W.M."/>
            <person name="Barrangou R."/>
            <person name="Klaenhammer T.R."/>
            <person name="Caufield P.W."/>
            <person name="Cui Y."/>
            <person name="Zhang H."/>
            <person name="O'Toole P.W."/>
        </authorList>
    </citation>
    <scope>NUCLEOTIDE SEQUENCE [LARGE SCALE GENOMIC DNA]</scope>
    <source>
        <strain evidence="11 12">DSM 20253</strain>
    </source>
</reference>
<comment type="caution">
    <text evidence="11">The sequence shown here is derived from an EMBL/GenBank/DDBJ whole genome shotgun (WGS) entry which is preliminary data.</text>
</comment>
<dbReference type="GO" id="GO:0009234">
    <property type="term" value="P:menaquinone biosynthetic process"/>
    <property type="evidence" value="ECO:0007669"/>
    <property type="project" value="UniProtKB-UniRule"/>
</dbReference>
<comment type="pathway">
    <text evidence="7">Quinol/quinone metabolism; menaquinone biosynthesis.</text>
</comment>
<keyword evidence="4 7" id="KW-0460">Magnesium</keyword>
<name>A0A0R2DBQ3_9LACO</name>
<evidence type="ECO:0000256" key="7">
    <source>
        <dbReference type="HAMAP-Rule" id="MF_01659"/>
    </source>
</evidence>
<dbReference type="InterPro" id="IPR011766">
    <property type="entry name" value="TPP_enzyme_TPP-bd"/>
</dbReference>
<dbReference type="InterPro" id="IPR032264">
    <property type="entry name" value="MenD_middle"/>
</dbReference>
<accession>A0A0R2DBQ3</accession>
<dbReference type="CDD" id="cd02009">
    <property type="entry name" value="TPP_SHCHC_synthase"/>
    <property type="match status" value="1"/>
</dbReference>
<dbReference type="RefSeq" id="WP_057873338.1">
    <property type="nucleotide sequence ID" value="NZ_AYYI01000017.1"/>
</dbReference>
<dbReference type="SUPFAM" id="SSF52467">
    <property type="entry name" value="DHS-like NAD/FAD-binding domain"/>
    <property type="match status" value="1"/>
</dbReference>
<dbReference type="EMBL" id="AYYI01000017">
    <property type="protein sequence ID" value="KRM99284.1"/>
    <property type="molecule type" value="Genomic_DNA"/>
</dbReference>
<sequence>MDNQTLTLNVHRLISGLVAQGVRYFVVSPGSRSTPIALILAERVKKSPTLQLYVDVDERSAAFFALGIAKTQQVPVVLLCTSGTAAAEYLPAIAEANLSHVPLVLLTTDRPLELTDIGAPQAIEQTDLYGKQVKKAWRLALQTPGSTNAAFVSFQSQRSVVVALTTPQGPVHLNLPLRKPLLPDLNVAPPQLKSLRVAPAKKELTTAELSRLKQELSGKRVLIIAGPEETQTYRTVLLTLSQQCHWPILADNLANLRGTNTVIAHYDLLLRLFPNLPTTLQPDVILRVGGTPVSARLVQWLAKQTLPVYLIGAQRQLADYSYATTEVVAADEATVLTQLTANLPQQASDYLVRWQQYERRLVASLPPVVELNEMTLIQQLDRSLPANSHLFISNSMPIRDVDDFYSGRQMRELVCNRGANGIDGVVSTAAGMATSPGQHYLLIGDLALFHDMNGLMMVRRYQLPLKIIVINNNGGGIFSFLPQAQAKAHFELLFGTPQNLDLKQVATLYQLSYQRVKTLAELRQALANQVQFIEVLSNRRTNVEQHQALLRRLRSALQDD</sequence>
<dbReference type="EC" id="2.2.1.9" evidence="7"/>
<dbReference type="UniPathway" id="UPA01057">
    <property type="reaction ID" value="UER00164"/>
</dbReference>
<evidence type="ECO:0000256" key="5">
    <source>
        <dbReference type="ARBA" id="ARBA00023052"/>
    </source>
</evidence>
<evidence type="ECO:0000256" key="2">
    <source>
        <dbReference type="ARBA" id="ARBA00022679"/>
    </source>
</evidence>
<dbReference type="Proteomes" id="UP000051638">
    <property type="component" value="Unassembled WGS sequence"/>
</dbReference>
<proteinExistence type="inferred from homology"/>
<comment type="cofactor">
    <cofactor evidence="7">
        <name>thiamine diphosphate</name>
        <dbReference type="ChEBI" id="CHEBI:58937"/>
    </cofactor>
    <text evidence="7">Binds 1 thiamine pyrophosphate per subunit.</text>
</comment>
<dbReference type="UniPathway" id="UPA00079"/>
<dbReference type="SUPFAM" id="SSF52518">
    <property type="entry name" value="Thiamin diphosphate-binding fold (THDP-binding)"/>
    <property type="match status" value="2"/>
</dbReference>
<dbReference type="PIRSF" id="PIRSF004983">
    <property type="entry name" value="MenD"/>
    <property type="match status" value="1"/>
</dbReference>
<dbReference type="PANTHER" id="PTHR42916:SF1">
    <property type="entry name" value="PROTEIN PHYLLO, CHLOROPLASTIC"/>
    <property type="match status" value="1"/>
</dbReference>
<dbReference type="InterPro" id="IPR004433">
    <property type="entry name" value="MenaQ_synth_MenD"/>
</dbReference>
<dbReference type="GO" id="GO:0070204">
    <property type="term" value="F:2-succinyl-5-enolpyruvyl-6-hydroxy-3-cyclohexene-1-carboxylic-acid synthase activity"/>
    <property type="evidence" value="ECO:0007669"/>
    <property type="project" value="UniProtKB-UniRule"/>
</dbReference>
<comment type="similarity">
    <text evidence="7">Belongs to the TPP enzyme family. MenD subfamily.</text>
</comment>
<evidence type="ECO:0000256" key="3">
    <source>
        <dbReference type="ARBA" id="ARBA00022723"/>
    </source>
</evidence>
<comment type="catalytic activity">
    <reaction evidence="7">
        <text>isochorismate + 2-oxoglutarate + H(+) = 5-enolpyruvoyl-6-hydroxy-2-succinyl-cyclohex-3-ene-1-carboxylate + CO2</text>
        <dbReference type="Rhea" id="RHEA:25593"/>
        <dbReference type="ChEBI" id="CHEBI:15378"/>
        <dbReference type="ChEBI" id="CHEBI:16526"/>
        <dbReference type="ChEBI" id="CHEBI:16810"/>
        <dbReference type="ChEBI" id="CHEBI:29780"/>
        <dbReference type="ChEBI" id="CHEBI:58818"/>
        <dbReference type="EC" id="2.2.1.9"/>
    </reaction>
</comment>
<protein>
    <recommendedName>
        <fullName evidence="7">2-succinyl-5-enolpyruvyl-6-hydroxy-3-cyclohexene-1-carboxylate synthase</fullName>
        <shortName evidence="7">SEPHCHC synthase</shortName>
        <ecNumber evidence="7">2.2.1.9</ecNumber>
    </recommendedName>
    <alternativeName>
        <fullName evidence="7">Menaquinone biosynthesis protein MenD</fullName>
    </alternativeName>
</protein>
<dbReference type="AlphaFoldDB" id="A0A0R2DBQ3"/>
<dbReference type="STRING" id="1423796.FC24_GL000481"/>
<dbReference type="PANTHER" id="PTHR42916">
    <property type="entry name" value="2-SUCCINYL-5-ENOLPYRUVYL-6-HYDROXY-3-CYCLOHEXENE-1-CARBOXYLATE SYNTHASE"/>
    <property type="match status" value="1"/>
</dbReference>